<evidence type="ECO:0008006" key="3">
    <source>
        <dbReference type="Google" id="ProtNLM"/>
    </source>
</evidence>
<name>A0ABS5LQS8_9BURK</name>
<evidence type="ECO:0000313" key="2">
    <source>
        <dbReference type="Proteomes" id="UP001647436"/>
    </source>
</evidence>
<dbReference type="RefSeq" id="WP_211456622.1">
    <property type="nucleotide sequence ID" value="NZ_JAANES010000001.1"/>
</dbReference>
<dbReference type="Proteomes" id="UP001647436">
    <property type="component" value="Unassembled WGS sequence"/>
</dbReference>
<accession>A0ABS5LQS8</accession>
<protein>
    <recommendedName>
        <fullName evidence="3">Glycosyltransferase</fullName>
    </recommendedName>
</protein>
<dbReference type="Gene3D" id="3.40.50.2000">
    <property type="entry name" value="Glycogen Phosphorylase B"/>
    <property type="match status" value="2"/>
</dbReference>
<comment type="caution">
    <text evidence="1">The sequence shown here is derived from an EMBL/GenBank/DDBJ whole genome shotgun (WGS) entry which is preliminary data.</text>
</comment>
<gene>
    <name evidence="1" type="ORF">DJFAAGMI_01590</name>
</gene>
<reference evidence="1 2" key="1">
    <citation type="submission" date="2020-03" db="EMBL/GenBank/DDBJ databases">
        <title>The role of nitrogen metabolism on polyethylene biodegradation.</title>
        <authorList>
            <person name="Peixoto J."/>
            <person name="Vizzotto C.S."/>
            <person name="Ramos A."/>
            <person name="Alves G."/>
            <person name="Steindorff A."/>
            <person name="Kruger R."/>
        </authorList>
    </citation>
    <scope>NUCLEOTIDE SEQUENCE [LARGE SCALE GENOMIC DNA]</scope>
    <source>
        <strain evidence="1 2">PE63</strain>
    </source>
</reference>
<dbReference type="EMBL" id="JAANES010000001">
    <property type="protein sequence ID" value="MBS3018856.1"/>
    <property type="molecule type" value="Genomic_DNA"/>
</dbReference>
<organism evidence="1 2">
    <name type="scientific">Comamonas brasiliensis</name>
    <dbReference type="NCBI Taxonomy" id="1812482"/>
    <lineage>
        <taxon>Bacteria</taxon>
        <taxon>Pseudomonadati</taxon>
        <taxon>Pseudomonadota</taxon>
        <taxon>Betaproteobacteria</taxon>
        <taxon>Burkholderiales</taxon>
        <taxon>Comamonadaceae</taxon>
        <taxon>Comamonas</taxon>
    </lineage>
</organism>
<dbReference type="SUPFAM" id="SSF53756">
    <property type="entry name" value="UDP-Glycosyltransferase/glycogen phosphorylase"/>
    <property type="match status" value="1"/>
</dbReference>
<sequence length="520" mass="59751">MKVLFILLDDKDYQQSIERYLSKNPEAQAIFYNAKNKEKDKFFCERKLLIENDEDLIKWAVLSDRVVLLSESRPSLDDDLLVALFSFSEKSVVWVNSVGYISNMRSGVSSSILFVFPGPILPLNLGSHQRAYNLLSNLKNIGYAVDILIPQVDKVKESNLVSSLLTVCENVYFYKNKKKKFKKIDIFKRGLEKKIRKFIGKNEILQDKFSERCFNKPTVSAKRKVNSLYHAKNYPIIIVSYAWMMDVLDLVEPFLSDKTKIICDTHDVQFERSKGYLNRKERIFFSEVNEKKMELAQLNRADAVLSISNADKRILEKEDLKADLINLSAGFDYQLRAIKARPSGKPLNFGFIGGAMDANVKALELIIKEWWPVIKMYSPESTLFIAGSVAKNELINQLMLFDEKISSVGFVKNLDDFYKLIDVSLNPVLVQGGLNFKSVEAVFAGKHLLTNQLGKECLTNEFECGIIDNPADIIDYIRKFEFDIEEDKRMRRKSQESAKKIFTNKNVIAGFDEYLKDILN</sequence>
<evidence type="ECO:0000313" key="1">
    <source>
        <dbReference type="EMBL" id="MBS3018856.1"/>
    </source>
</evidence>
<keyword evidence="2" id="KW-1185">Reference proteome</keyword>
<dbReference type="Pfam" id="PF13692">
    <property type="entry name" value="Glyco_trans_1_4"/>
    <property type="match status" value="1"/>
</dbReference>
<proteinExistence type="predicted"/>